<evidence type="ECO:0000259" key="1">
    <source>
        <dbReference type="Pfam" id="PF01882"/>
    </source>
</evidence>
<reference evidence="2 3" key="1">
    <citation type="journal article" date="2019" name="Nat. Microbiol.">
        <title>Mediterranean grassland soil C-N compound turnover is dependent on rainfall and depth, and is mediated by genomically divergent microorganisms.</title>
        <authorList>
            <person name="Diamond S."/>
            <person name="Andeer P.F."/>
            <person name="Li Z."/>
            <person name="Crits-Christoph A."/>
            <person name="Burstein D."/>
            <person name="Anantharaman K."/>
            <person name="Lane K.R."/>
            <person name="Thomas B.C."/>
            <person name="Pan C."/>
            <person name="Northen T.R."/>
            <person name="Banfield J.F."/>
        </authorList>
    </citation>
    <scope>NUCLEOTIDE SEQUENCE [LARGE SCALE GENOMIC DNA]</scope>
    <source>
        <strain evidence="2">WS_11</strain>
    </source>
</reference>
<dbReference type="InterPro" id="IPR036465">
    <property type="entry name" value="vWFA_dom_sf"/>
</dbReference>
<dbReference type="InterPro" id="IPR002881">
    <property type="entry name" value="DUF58"/>
</dbReference>
<dbReference type="AlphaFoldDB" id="A0A538U8P7"/>
<proteinExistence type="predicted"/>
<dbReference type="EMBL" id="VBPB01000114">
    <property type="protein sequence ID" value="TMQ72268.1"/>
    <property type="molecule type" value="Genomic_DNA"/>
</dbReference>
<sequence length="294" mass="33978">MQTAELLRKVRRLEIRSRHLVEDLFAGHAESVFKGRGMEFEEVRPYLPGDEVRDIDWNVTARLGHPYVKRFVEERELTVLLVIDVSRSMRFGTAGQEKRELAAELCAVLGFAALRNDDRVGLVLAGGRVEHFVPPARGRSHVLRLLRDVLDAEPRASGTRLGEAARFVLRTSHRRSVVFWISDFEDTLDVRDWRVLGRRHELTALITRDPRDEALPAVGWVEVEDLESGERRLVNTSRKRTREAYHARSTEQRRQVELTLKRARVPMVEVRTDRSYLPILLRFFAARRRGRSGA</sequence>
<dbReference type="Proteomes" id="UP000319771">
    <property type="component" value="Unassembled WGS sequence"/>
</dbReference>
<comment type="caution">
    <text evidence="2">The sequence shown here is derived from an EMBL/GenBank/DDBJ whole genome shotgun (WGS) entry which is preliminary data.</text>
</comment>
<evidence type="ECO:0000313" key="3">
    <source>
        <dbReference type="Proteomes" id="UP000319771"/>
    </source>
</evidence>
<dbReference type="PANTHER" id="PTHR33608:SF6">
    <property type="entry name" value="BLL2464 PROTEIN"/>
    <property type="match status" value="1"/>
</dbReference>
<protein>
    <submittedName>
        <fullName evidence="2">DUF58 domain-containing protein</fullName>
    </submittedName>
</protein>
<gene>
    <name evidence="2" type="ORF">E6K81_07950</name>
</gene>
<feature type="domain" description="DUF58" evidence="1">
    <location>
        <begin position="42"/>
        <end position="254"/>
    </location>
</feature>
<dbReference type="Gene3D" id="3.40.50.410">
    <property type="entry name" value="von Willebrand factor, type A domain"/>
    <property type="match status" value="1"/>
</dbReference>
<organism evidence="2 3">
    <name type="scientific">Eiseniibacteriota bacterium</name>
    <dbReference type="NCBI Taxonomy" id="2212470"/>
    <lineage>
        <taxon>Bacteria</taxon>
        <taxon>Candidatus Eiseniibacteriota</taxon>
    </lineage>
</organism>
<evidence type="ECO:0000313" key="2">
    <source>
        <dbReference type="EMBL" id="TMQ72268.1"/>
    </source>
</evidence>
<name>A0A538U8P7_UNCEI</name>
<dbReference type="SUPFAM" id="SSF53300">
    <property type="entry name" value="vWA-like"/>
    <property type="match status" value="1"/>
</dbReference>
<dbReference type="Pfam" id="PF01882">
    <property type="entry name" value="DUF58"/>
    <property type="match status" value="1"/>
</dbReference>
<accession>A0A538U8P7</accession>
<dbReference type="PANTHER" id="PTHR33608">
    <property type="entry name" value="BLL2464 PROTEIN"/>
    <property type="match status" value="1"/>
</dbReference>